<evidence type="ECO:0000256" key="5">
    <source>
        <dbReference type="ARBA" id="ARBA00022989"/>
    </source>
</evidence>
<dbReference type="GO" id="GO:0043495">
    <property type="term" value="F:protein-membrane adaptor activity"/>
    <property type="evidence" value="ECO:0007669"/>
    <property type="project" value="TreeGrafter"/>
</dbReference>
<protein>
    <recommendedName>
        <fullName evidence="9">Tail-anchored protein insertion receptor WRB</fullName>
    </recommendedName>
</protein>
<dbReference type="AlphaFoldDB" id="A0A6S9DTA9"/>
<evidence type="ECO:0000256" key="2">
    <source>
        <dbReference type="ARBA" id="ARBA00010799"/>
    </source>
</evidence>
<keyword evidence="5 7" id="KW-1133">Transmembrane helix</keyword>
<reference evidence="8" key="1">
    <citation type="submission" date="2021-01" db="EMBL/GenBank/DDBJ databases">
        <authorList>
            <person name="Corre E."/>
            <person name="Pelletier E."/>
            <person name="Niang G."/>
            <person name="Scheremetjew M."/>
            <person name="Finn R."/>
            <person name="Kale V."/>
            <person name="Holt S."/>
            <person name="Cochrane G."/>
            <person name="Meng A."/>
            <person name="Brown T."/>
            <person name="Cohen L."/>
        </authorList>
    </citation>
    <scope>NUCLEOTIDE SEQUENCE</scope>
    <source>
        <strain evidence="8">CCMP3107</strain>
    </source>
</reference>
<keyword evidence="3 7" id="KW-0812">Transmembrane</keyword>
<comment type="subcellular location">
    <subcellularLocation>
        <location evidence="1">Endoplasmic reticulum membrane</location>
    </subcellularLocation>
</comment>
<evidence type="ECO:0000256" key="4">
    <source>
        <dbReference type="ARBA" id="ARBA00022824"/>
    </source>
</evidence>
<keyword evidence="6 7" id="KW-0472">Membrane</keyword>
<keyword evidence="4" id="KW-0256">Endoplasmic reticulum</keyword>
<dbReference type="Pfam" id="PF04420">
    <property type="entry name" value="CHD5"/>
    <property type="match status" value="1"/>
</dbReference>
<evidence type="ECO:0000256" key="3">
    <source>
        <dbReference type="ARBA" id="ARBA00022692"/>
    </source>
</evidence>
<dbReference type="GO" id="GO:0005789">
    <property type="term" value="C:endoplasmic reticulum membrane"/>
    <property type="evidence" value="ECO:0007669"/>
    <property type="project" value="UniProtKB-SubCell"/>
</dbReference>
<evidence type="ECO:0000313" key="8">
    <source>
        <dbReference type="EMBL" id="CAE0624222.1"/>
    </source>
</evidence>
<feature type="transmembrane region" description="Helical" evidence="7">
    <location>
        <begin position="162"/>
        <end position="182"/>
    </location>
</feature>
<dbReference type="EMBL" id="HBIU01007480">
    <property type="protein sequence ID" value="CAE0624222.1"/>
    <property type="molecule type" value="Transcribed_RNA"/>
</dbReference>
<organism evidence="8">
    <name type="scientific">Heterosigma akashiwo</name>
    <name type="common">Chromophytic alga</name>
    <name type="synonym">Heterosigma carterae</name>
    <dbReference type="NCBI Taxonomy" id="2829"/>
    <lineage>
        <taxon>Eukaryota</taxon>
        <taxon>Sar</taxon>
        <taxon>Stramenopiles</taxon>
        <taxon>Ochrophyta</taxon>
        <taxon>Raphidophyceae</taxon>
        <taxon>Chattonellales</taxon>
        <taxon>Chattonellaceae</taxon>
        <taxon>Heterosigma</taxon>
    </lineage>
</organism>
<dbReference type="GO" id="GO:0043529">
    <property type="term" value="C:GET complex"/>
    <property type="evidence" value="ECO:0007669"/>
    <property type="project" value="TreeGrafter"/>
</dbReference>
<dbReference type="PANTHER" id="PTHR42650:SF1">
    <property type="entry name" value="GUIDED ENTRY OF TAIL-ANCHORED PROTEINS FACTOR 1"/>
    <property type="match status" value="1"/>
</dbReference>
<dbReference type="GO" id="GO:0071816">
    <property type="term" value="P:tail-anchored membrane protein insertion into ER membrane"/>
    <property type="evidence" value="ECO:0007669"/>
    <property type="project" value="InterPro"/>
</dbReference>
<evidence type="ECO:0008006" key="9">
    <source>
        <dbReference type="Google" id="ProtNLM"/>
    </source>
</evidence>
<dbReference type="PANTHER" id="PTHR42650">
    <property type="entry name" value="TAIL-ANCHORED PROTEIN INSERTION RECEPTOR WRB"/>
    <property type="match status" value="1"/>
</dbReference>
<proteinExistence type="inferred from homology"/>
<comment type="similarity">
    <text evidence="2">Belongs to the WRB/GET1 family.</text>
</comment>
<feature type="transmembrane region" description="Helical" evidence="7">
    <location>
        <begin position="20"/>
        <end position="46"/>
    </location>
</feature>
<name>A0A6S9DTA9_HETAK</name>
<evidence type="ECO:0000256" key="6">
    <source>
        <dbReference type="ARBA" id="ARBA00023136"/>
    </source>
</evidence>
<accession>A0A6S9DTA9</accession>
<feature type="transmembrane region" description="Helical" evidence="7">
    <location>
        <begin position="125"/>
        <end position="142"/>
    </location>
</feature>
<evidence type="ECO:0000256" key="7">
    <source>
        <dbReference type="SAM" id="Phobius"/>
    </source>
</evidence>
<dbReference type="InterPro" id="IPR028945">
    <property type="entry name" value="Get1"/>
</dbReference>
<sequence>MVDMNSVVTATKAVAAPLQFYVPFVESINLLAIWATFGILLFFNLIHYQCKRLENRLSPEELQLKKKLRALKIEKAKLSQISDFVEVSMLERKMIKIEKSLDASKAKRSAKRAWMSNSIVKVKKALMVGMAAVFWATPIVQFNEHAFWPVGRLLAFPGHERGAVAVLPWLYLVQKVVAGVLLGL</sequence>
<evidence type="ECO:0000256" key="1">
    <source>
        <dbReference type="ARBA" id="ARBA00004586"/>
    </source>
</evidence>
<gene>
    <name evidence="8" type="ORF">HAKA00212_LOCUS2888</name>
</gene>